<dbReference type="Proteomes" id="UP000800096">
    <property type="component" value="Unassembled WGS sequence"/>
</dbReference>
<sequence>MPYAVYLVLYVGAPREHHAIFVETNSEDASGHKFHVTGNIQTGMEFGHTSEKQLEESASFLGKSYIGCIPESEFPRAQAVVEKIPAPAKQFDGPRRVDPSIPLRRCREWTEEAMQALRDEGILQA</sequence>
<organism evidence="1 2">
    <name type="scientific">Ampelomyces quisqualis</name>
    <name type="common">Powdery mildew agent</name>
    <dbReference type="NCBI Taxonomy" id="50730"/>
    <lineage>
        <taxon>Eukaryota</taxon>
        <taxon>Fungi</taxon>
        <taxon>Dikarya</taxon>
        <taxon>Ascomycota</taxon>
        <taxon>Pezizomycotina</taxon>
        <taxon>Dothideomycetes</taxon>
        <taxon>Pleosporomycetidae</taxon>
        <taxon>Pleosporales</taxon>
        <taxon>Pleosporineae</taxon>
        <taxon>Phaeosphaeriaceae</taxon>
        <taxon>Ampelomyces</taxon>
    </lineage>
</organism>
<proteinExistence type="predicted"/>
<keyword evidence="2" id="KW-1185">Reference proteome</keyword>
<gene>
    <name evidence="1" type="ORF">BDU57DRAFT_536458</name>
</gene>
<name>A0A6A5QUT7_AMPQU</name>
<dbReference type="Pfam" id="PF20174">
    <property type="entry name" value="DUF6540"/>
    <property type="match status" value="1"/>
</dbReference>
<dbReference type="OrthoDB" id="4135672at2759"/>
<dbReference type="AlphaFoldDB" id="A0A6A5QUT7"/>
<dbReference type="InterPro" id="IPR046670">
    <property type="entry name" value="DUF6540"/>
</dbReference>
<protein>
    <submittedName>
        <fullName evidence="1">Uncharacterized protein</fullName>
    </submittedName>
</protein>
<reference evidence="1" key="1">
    <citation type="journal article" date="2020" name="Stud. Mycol.">
        <title>101 Dothideomycetes genomes: a test case for predicting lifestyles and emergence of pathogens.</title>
        <authorList>
            <person name="Haridas S."/>
            <person name="Albert R."/>
            <person name="Binder M."/>
            <person name="Bloem J."/>
            <person name="Labutti K."/>
            <person name="Salamov A."/>
            <person name="Andreopoulos B."/>
            <person name="Baker S."/>
            <person name="Barry K."/>
            <person name="Bills G."/>
            <person name="Bluhm B."/>
            <person name="Cannon C."/>
            <person name="Castanera R."/>
            <person name="Culley D."/>
            <person name="Daum C."/>
            <person name="Ezra D."/>
            <person name="Gonzalez J."/>
            <person name="Henrissat B."/>
            <person name="Kuo A."/>
            <person name="Liang C."/>
            <person name="Lipzen A."/>
            <person name="Lutzoni F."/>
            <person name="Magnuson J."/>
            <person name="Mondo S."/>
            <person name="Nolan M."/>
            <person name="Ohm R."/>
            <person name="Pangilinan J."/>
            <person name="Park H.-J."/>
            <person name="Ramirez L."/>
            <person name="Alfaro M."/>
            <person name="Sun H."/>
            <person name="Tritt A."/>
            <person name="Yoshinaga Y."/>
            <person name="Zwiers L.-H."/>
            <person name="Turgeon B."/>
            <person name="Goodwin S."/>
            <person name="Spatafora J."/>
            <person name="Crous P."/>
            <person name="Grigoriev I."/>
        </authorList>
    </citation>
    <scope>NUCLEOTIDE SEQUENCE</scope>
    <source>
        <strain evidence="1">HMLAC05119</strain>
    </source>
</reference>
<evidence type="ECO:0000313" key="1">
    <source>
        <dbReference type="EMBL" id="KAF1919475.1"/>
    </source>
</evidence>
<evidence type="ECO:0000313" key="2">
    <source>
        <dbReference type="Proteomes" id="UP000800096"/>
    </source>
</evidence>
<accession>A0A6A5QUT7</accession>
<dbReference type="EMBL" id="ML979133">
    <property type="protein sequence ID" value="KAF1919475.1"/>
    <property type="molecule type" value="Genomic_DNA"/>
</dbReference>